<dbReference type="RefSeq" id="WP_012278124.1">
    <property type="nucleotide sequence ID" value="NC_010334.1"/>
</dbReference>
<dbReference type="Proteomes" id="UP000001317">
    <property type="component" value="Chromosome"/>
</dbReference>
<evidence type="ECO:0000313" key="3">
    <source>
        <dbReference type="Proteomes" id="UP000001317"/>
    </source>
</evidence>
<proteinExistence type="predicted"/>
<evidence type="ECO:0000259" key="1">
    <source>
        <dbReference type="Pfam" id="PF14321"/>
    </source>
</evidence>
<reference evidence="2" key="1">
    <citation type="submission" date="2008-01" db="EMBL/GenBank/DDBJ databases">
        <title>Complete sequence of Shewanella halifaxensis HAW-EB4.</title>
        <authorList>
            <consortium name="US DOE Joint Genome Institute"/>
            <person name="Copeland A."/>
            <person name="Lucas S."/>
            <person name="Lapidus A."/>
            <person name="Glavina del Rio T."/>
            <person name="Dalin E."/>
            <person name="Tice H."/>
            <person name="Bruce D."/>
            <person name="Goodwin L."/>
            <person name="Pitluck S."/>
            <person name="Sims D."/>
            <person name="Brettin T."/>
            <person name="Detter J.C."/>
            <person name="Han C."/>
            <person name="Kuske C.R."/>
            <person name="Schmutz J."/>
            <person name="Larimer F."/>
            <person name="Land M."/>
            <person name="Hauser L."/>
            <person name="Kyrpides N."/>
            <person name="Kim E."/>
            <person name="Zhao J.-S."/>
            <person name="Richardson P."/>
        </authorList>
    </citation>
    <scope>NUCLEOTIDE SEQUENCE [LARGE SCALE GENOMIC DNA]</scope>
    <source>
        <strain evidence="2">HAW-EB4</strain>
    </source>
</reference>
<dbReference type="KEGG" id="shl:Shal_3050"/>
<dbReference type="OrthoDB" id="7062064at2"/>
<organism evidence="2 3">
    <name type="scientific">Shewanella halifaxensis (strain HAW-EB4)</name>
    <dbReference type="NCBI Taxonomy" id="458817"/>
    <lineage>
        <taxon>Bacteria</taxon>
        <taxon>Pseudomonadati</taxon>
        <taxon>Pseudomonadota</taxon>
        <taxon>Gammaproteobacteria</taxon>
        <taxon>Alteromonadales</taxon>
        <taxon>Shewanellaceae</taxon>
        <taxon>Shewanella</taxon>
    </lineage>
</organism>
<keyword evidence="2" id="KW-0449">Lipoprotein</keyword>
<dbReference type="eggNOG" id="ENOG5032FBS">
    <property type="taxonomic scope" value="Bacteria"/>
</dbReference>
<keyword evidence="3" id="KW-1185">Reference proteome</keyword>
<accession>B0TPF1</accession>
<dbReference type="PROSITE" id="PS51257">
    <property type="entry name" value="PROKAR_LIPOPROTEIN"/>
    <property type="match status" value="1"/>
</dbReference>
<dbReference type="EMBL" id="CP000931">
    <property type="protein sequence ID" value="ABZ77598.1"/>
    <property type="molecule type" value="Genomic_DNA"/>
</dbReference>
<feature type="domain" description="DUF4382" evidence="1">
    <location>
        <begin position="35"/>
        <end position="204"/>
    </location>
</feature>
<dbReference type="HOGENOM" id="CLU_072066_0_0_6"/>
<protein>
    <submittedName>
        <fullName evidence="2">Lipoprotein</fullName>
    </submittedName>
</protein>
<evidence type="ECO:0000313" key="2">
    <source>
        <dbReference type="EMBL" id="ABZ77598.1"/>
    </source>
</evidence>
<dbReference type="InterPro" id="IPR025491">
    <property type="entry name" value="DUF4382"/>
</dbReference>
<dbReference type="Pfam" id="PF14321">
    <property type="entry name" value="DUF4382"/>
    <property type="match status" value="1"/>
</dbReference>
<sequence length="359" mass="38183">MKQLKLTSLTIAIATGLMLSGCGGSDSDSNEPEQALFSLGVSDNPADANIVNVAFKQVVLKNSEGAFSFDVSTGDDGLQHVDLLSFQGQDVETLVSGQSVPVGEYQMCIYMENNTISSDKSSYVLSGATEDENGDFVGGDIEGLVTNSNGSCGGVGADEENTGRLFFNKSFTIAAGNNSFVAEFNLAKGLQAPHGNKDYWTLKPTSVQLVNASEVGAIKGQISQETMVSCEAEAGGSEFSPAVYLYPSETALDQMADFRTGPNVLTQVAPITSARVNPILDNSENVTGYEYEFGFIVADTYSLGYTCLAQNDDPEESNVREPEDGSAPFFIDSDEQDVIVTLGETTIRNFPEAFEPVTP</sequence>
<gene>
    <name evidence="2" type="ordered locus">Shal_3050</name>
</gene>
<name>B0TPF1_SHEHH</name>
<dbReference type="AlphaFoldDB" id="B0TPF1"/>
<dbReference type="STRING" id="458817.Shal_3050"/>